<gene>
    <name evidence="5" type="ORF">EL17_18445</name>
</gene>
<dbReference type="SMART" id="SM00342">
    <property type="entry name" value="HTH_ARAC"/>
    <property type="match status" value="1"/>
</dbReference>
<keyword evidence="3" id="KW-0804">Transcription</keyword>
<sequence>MKKTGITIKNVNTVSEIHRLLGLPRPKHPLITLINHTVNAPEQSVGGYRLVLNFYNISIKKSFKGKLKYGKSYYDFDEGTMSFMAPHQSMSIDGESERNADGWSLLFHPDLITGYPLAKDIKKYGFFSYAENEALHLSGEEEKIVESIAQTIQDEINGRLDQHSQDIMVKNLDLLLSNCNRFYNRQFLSRKMANNDLLAKFEEQLENYFKDSYPEKLVTVEQIAADLCITPSYLSDMLRQYTGLNTQQHIHQKVIEKAKEILSTTHLSVTEIAYQLGFEYPQSFSKLFKKNTQQTPLEFRQSFD</sequence>
<proteinExistence type="predicted"/>
<evidence type="ECO:0000256" key="2">
    <source>
        <dbReference type="ARBA" id="ARBA00023125"/>
    </source>
</evidence>
<evidence type="ECO:0000259" key="4">
    <source>
        <dbReference type="PROSITE" id="PS01124"/>
    </source>
</evidence>
<keyword evidence="6" id="KW-1185">Reference proteome</keyword>
<dbReference type="Pfam" id="PF12833">
    <property type="entry name" value="HTH_18"/>
    <property type="match status" value="1"/>
</dbReference>
<dbReference type="eggNOG" id="COG2207">
    <property type="taxonomic scope" value="Bacteria"/>
</dbReference>
<dbReference type="PRINTS" id="PR00032">
    <property type="entry name" value="HTHARAC"/>
</dbReference>
<protein>
    <submittedName>
        <fullName evidence="5">AraC family transcriptional regulator</fullName>
    </submittedName>
</protein>
<dbReference type="EMBL" id="JMIH01000024">
    <property type="protein sequence ID" value="KEO72712.1"/>
    <property type="molecule type" value="Genomic_DNA"/>
</dbReference>
<dbReference type="AlphaFoldDB" id="A0A074LFZ9"/>
<evidence type="ECO:0000256" key="1">
    <source>
        <dbReference type="ARBA" id="ARBA00023015"/>
    </source>
</evidence>
<dbReference type="PROSITE" id="PS01124">
    <property type="entry name" value="HTH_ARAC_FAMILY_2"/>
    <property type="match status" value="1"/>
</dbReference>
<evidence type="ECO:0000256" key="3">
    <source>
        <dbReference type="ARBA" id="ARBA00023163"/>
    </source>
</evidence>
<dbReference type="GO" id="GO:0003700">
    <property type="term" value="F:DNA-binding transcription factor activity"/>
    <property type="evidence" value="ECO:0007669"/>
    <property type="project" value="InterPro"/>
</dbReference>
<dbReference type="GO" id="GO:0043565">
    <property type="term" value="F:sequence-specific DNA binding"/>
    <property type="evidence" value="ECO:0007669"/>
    <property type="project" value="InterPro"/>
</dbReference>
<dbReference type="SUPFAM" id="SSF46689">
    <property type="entry name" value="Homeodomain-like"/>
    <property type="match status" value="1"/>
</dbReference>
<dbReference type="STRING" id="1048983.EL17_18445"/>
<evidence type="ECO:0000313" key="6">
    <source>
        <dbReference type="Proteomes" id="UP000027821"/>
    </source>
</evidence>
<dbReference type="InterPro" id="IPR020449">
    <property type="entry name" value="Tscrpt_reg_AraC-type_HTH"/>
</dbReference>
<dbReference type="PANTHER" id="PTHR43280">
    <property type="entry name" value="ARAC-FAMILY TRANSCRIPTIONAL REGULATOR"/>
    <property type="match status" value="1"/>
</dbReference>
<keyword evidence="1" id="KW-0805">Transcription regulation</keyword>
<comment type="caution">
    <text evidence="5">The sequence shown here is derived from an EMBL/GenBank/DDBJ whole genome shotgun (WGS) entry which is preliminary data.</text>
</comment>
<dbReference type="InterPro" id="IPR018060">
    <property type="entry name" value="HTH_AraC"/>
</dbReference>
<dbReference type="Gene3D" id="1.10.10.60">
    <property type="entry name" value="Homeodomain-like"/>
    <property type="match status" value="1"/>
</dbReference>
<dbReference type="InterPro" id="IPR009057">
    <property type="entry name" value="Homeodomain-like_sf"/>
</dbReference>
<dbReference type="OrthoDB" id="643086at2"/>
<feature type="domain" description="HTH araC/xylS-type" evidence="4">
    <location>
        <begin position="203"/>
        <end position="302"/>
    </location>
</feature>
<dbReference type="PANTHER" id="PTHR43280:SF32">
    <property type="entry name" value="TRANSCRIPTIONAL REGULATORY PROTEIN"/>
    <property type="match status" value="1"/>
</dbReference>
<evidence type="ECO:0000313" key="5">
    <source>
        <dbReference type="EMBL" id="KEO72712.1"/>
    </source>
</evidence>
<dbReference type="RefSeq" id="WP_035077456.1">
    <property type="nucleotide sequence ID" value="NZ_JMIH01000024.1"/>
</dbReference>
<keyword evidence="2" id="KW-0238">DNA-binding</keyword>
<dbReference type="Proteomes" id="UP000027821">
    <property type="component" value="Unassembled WGS sequence"/>
</dbReference>
<accession>A0A074LFZ9</accession>
<organism evidence="5 6">
    <name type="scientific">Anditalea andensis</name>
    <dbReference type="NCBI Taxonomy" id="1048983"/>
    <lineage>
        <taxon>Bacteria</taxon>
        <taxon>Pseudomonadati</taxon>
        <taxon>Bacteroidota</taxon>
        <taxon>Cytophagia</taxon>
        <taxon>Cytophagales</taxon>
        <taxon>Cytophagaceae</taxon>
        <taxon>Anditalea</taxon>
    </lineage>
</organism>
<name>A0A074LFZ9_9BACT</name>
<reference evidence="5 6" key="1">
    <citation type="submission" date="2014-04" db="EMBL/GenBank/DDBJ databases">
        <title>Characterization and application of a salt tolerant electro-active bacterium.</title>
        <authorList>
            <person name="Yang L."/>
            <person name="Wei S."/>
            <person name="Tay Q.X.M."/>
        </authorList>
    </citation>
    <scope>NUCLEOTIDE SEQUENCE [LARGE SCALE GENOMIC DNA]</scope>
    <source>
        <strain evidence="5 6">LY1</strain>
    </source>
</reference>